<dbReference type="Proteomes" id="UP001286313">
    <property type="component" value="Unassembled WGS sequence"/>
</dbReference>
<comment type="caution">
    <text evidence="1">The sequence shown here is derived from an EMBL/GenBank/DDBJ whole genome shotgun (WGS) entry which is preliminary data.</text>
</comment>
<protein>
    <submittedName>
        <fullName evidence="1">Uncharacterized protein</fullName>
    </submittedName>
</protein>
<dbReference type="AlphaFoldDB" id="A0AAE1GMZ6"/>
<proteinExistence type="predicted"/>
<accession>A0AAE1GMZ6</accession>
<organism evidence="1 2">
    <name type="scientific">Petrolisthes cinctipes</name>
    <name type="common">Flat porcelain crab</name>
    <dbReference type="NCBI Taxonomy" id="88211"/>
    <lineage>
        <taxon>Eukaryota</taxon>
        <taxon>Metazoa</taxon>
        <taxon>Ecdysozoa</taxon>
        <taxon>Arthropoda</taxon>
        <taxon>Crustacea</taxon>
        <taxon>Multicrustacea</taxon>
        <taxon>Malacostraca</taxon>
        <taxon>Eumalacostraca</taxon>
        <taxon>Eucarida</taxon>
        <taxon>Decapoda</taxon>
        <taxon>Pleocyemata</taxon>
        <taxon>Anomura</taxon>
        <taxon>Galatheoidea</taxon>
        <taxon>Porcellanidae</taxon>
        <taxon>Petrolisthes</taxon>
    </lineage>
</organism>
<gene>
    <name evidence="1" type="ORF">Pcinc_001429</name>
</gene>
<name>A0AAE1GMZ6_PETCI</name>
<reference evidence="1" key="1">
    <citation type="submission" date="2023-10" db="EMBL/GenBank/DDBJ databases">
        <title>Genome assemblies of two species of porcelain crab, Petrolisthes cinctipes and Petrolisthes manimaculis (Anomura: Porcellanidae).</title>
        <authorList>
            <person name="Angst P."/>
        </authorList>
    </citation>
    <scope>NUCLEOTIDE SEQUENCE</scope>
    <source>
        <strain evidence="1">PB745_01</strain>
        <tissue evidence="1">Gill</tissue>
    </source>
</reference>
<keyword evidence="2" id="KW-1185">Reference proteome</keyword>
<evidence type="ECO:0000313" key="1">
    <source>
        <dbReference type="EMBL" id="KAK3894856.1"/>
    </source>
</evidence>
<dbReference type="EMBL" id="JAWQEG010000087">
    <property type="protein sequence ID" value="KAK3894856.1"/>
    <property type="molecule type" value="Genomic_DNA"/>
</dbReference>
<sequence length="108" mass="12249">MPHYVCAVADCDSASYKTDERVRGWATFPKRGDGMRRNLWITRCKRETSTSQAASDKTEAITESSQKTLAVQPQDEKCHLKYFGYDQEIQASRGIQQQCRCSTTCSSK</sequence>
<evidence type="ECO:0000313" key="2">
    <source>
        <dbReference type="Proteomes" id="UP001286313"/>
    </source>
</evidence>